<keyword evidence="6 10" id="KW-0812">Transmembrane</keyword>
<keyword evidence="7" id="KW-0677">Repeat</keyword>
<dbReference type="GO" id="GO:0051119">
    <property type="term" value="F:sugar transmembrane transporter activity"/>
    <property type="evidence" value="ECO:0007669"/>
    <property type="project" value="InterPro"/>
</dbReference>
<comment type="similarity">
    <text evidence="2">Belongs to the SWEET sugar transporter family.</text>
</comment>
<dbReference type="PANTHER" id="PTHR10791">
    <property type="entry name" value="RAG1-ACTIVATING PROTEIN 1"/>
    <property type="match status" value="1"/>
</dbReference>
<proteinExistence type="inferred from homology"/>
<feature type="transmembrane region" description="Helical" evidence="10">
    <location>
        <begin position="33"/>
        <end position="55"/>
    </location>
</feature>
<evidence type="ECO:0000256" key="2">
    <source>
        <dbReference type="ARBA" id="ARBA00007809"/>
    </source>
</evidence>
<evidence type="ECO:0000313" key="11">
    <source>
        <dbReference type="EMBL" id="KAH0468371.1"/>
    </source>
</evidence>
<feature type="transmembrane region" description="Helical" evidence="10">
    <location>
        <begin position="93"/>
        <end position="114"/>
    </location>
</feature>
<reference evidence="11 12" key="1">
    <citation type="journal article" date="2021" name="Hortic Res">
        <title>Chromosome-scale assembly of the Dendrobium chrysotoxum genome enhances the understanding of orchid evolution.</title>
        <authorList>
            <person name="Zhang Y."/>
            <person name="Zhang G.Q."/>
            <person name="Zhang D."/>
            <person name="Liu X.D."/>
            <person name="Xu X.Y."/>
            <person name="Sun W.H."/>
            <person name="Yu X."/>
            <person name="Zhu X."/>
            <person name="Wang Z.W."/>
            <person name="Zhao X."/>
            <person name="Zhong W.Y."/>
            <person name="Chen H."/>
            <person name="Yin W.L."/>
            <person name="Huang T."/>
            <person name="Niu S.C."/>
            <person name="Liu Z.J."/>
        </authorList>
    </citation>
    <scope>NUCLEOTIDE SEQUENCE [LARGE SCALE GENOMIC DNA]</scope>
    <source>
        <strain evidence="11">Lindl</strain>
    </source>
</reference>
<keyword evidence="12" id="KW-1185">Reference proteome</keyword>
<sequence length="117" mass="13310">MEHFSVVPYFATLLNCMLWVLYGMPFVKPNSTLLITINGAVTVTELIYIIIYLLYLDGSRWIKALLLLFTDIAFITVVAAIVLSIFKLHERRTLLIGILCIIFSIITYASPLYYGTL</sequence>
<feature type="transmembrane region" description="Helical" evidence="10">
    <location>
        <begin position="61"/>
        <end position="86"/>
    </location>
</feature>
<keyword evidence="4" id="KW-1003">Cell membrane</keyword>
<dbReference type="InterPro" id="IPR047664">
    <property type="entry name" value="SWEET"/>
</dbReference>
<evidence type="ECO:0000256" key="10">
    <source>
        <dbReference type="SAM" id="Phobius"/>
    </source>
</evidence>
<keyword evidence="8 10" id="KW-1133">Transmembrane helix</keyword>
<feature type="transmembrane region" description="Helical" evidence="10">
    <location>
        <begin position="6"/>
        <end position="26"/>
    </location>
</feature>
<dbReference type="GO" id="GO:0005886">
    <property type="term" value="C:plasma membrane"/>
    <property type="evidence" value="ECO:0007669"/>
    <property type="project" value="UniProtKB-SubCell"/>
</dbReference>
<gene>
    <name evidence="11" type="ORF">IEQ34_003404</name>
</gene>
<evidence type="ECO:0000256" key="6">
    <source>
        <dbReference type="ARBA" id="ARBA00022692"/>
    </source>
</evidence>
<keyword evidence="5" id="KW-0762">Sugar transport</keyword>
<evidence type="ECO:0000256" key="8">
    <source>
        <dbReference type="ARBA" id="ARBA00022989"/>
    </source>
</evidence>
<dbReference type="PANTHER" id="PTHR10791:SF130">
    <property type="entry name" value="BIDIRECTIONAL SUGAR TRANSPORTER SWEET6-RELATED"/>
    <property type="match status" value="1"/>
</dbReference>
<comment type="caution">
    <text evidence="11">The sequence shown here is derived from an EMBL/GenBank/DDBJ whole genome shotgun (WGS) entry which is preliminary data.</text>
</comment>
<dbReference type="Pfam" id="PF03083">
    <property type="entry name" value="MtN3_slv"/>
    <property type="match status" value="1"/>
</dbReference>
<evidence type="ECO:0000313" key="12">
    <source>
        <dbReference type="Proteomes" id="UP000775213"/>
    </source>
</evidence>
<dbReference type="Gene3D" id="1.20.1280.290">
    <property type="match status" value="1"/>
</dbReference>
<evidence type="ECO:0000256" key="1">
    <source>
        <dbReference type="ARBA" id="ARBA00004651"/>
    </source>
</evidence>
<dbReference type="Proteomes" id="UP000775213">
    <property type="component" value="Unassembled WGS sequence"/>
</dbReference>
<evidence type="ECO:0000256" key="4">
    <source>
        <dbReference type="ARBA" id="ARBA00022475"/>
    </source>
</evidence>
<accession>A0AAV7HH47</accession>
<keyword evidence="3" id="KW-0813">Transport</keyword>
<dbReference type="AlphaFoldDB" id="A0AAV7HH47"/>
<evidence type="ECO:0000256" key="5">
    <source>
        <dbReference type="ARBA" id="ARBA00022597"/>
    </source>
</evidence>
<name>A0AAV7HH47_DENCH</name>
<evidence type="ECO:0000256" key="9">
    <source>
        <dbReference type="ARBA" id="ARBA00023136"/>
    </source>
</evidence>
<comment type="subcellular location">
    <subcellularLocation>
        <location evidence="1">Cell membrane</location>
        <topology evidence="1">Multi-pass membrane protein</topology>
    </subcellularLocation>
</comment>
<dbReference type="InterPro" id="IPR004316">
    <property type="entry name" value="SWEET_rpt"/>
</dbReference>
<protein>
    <submittedName>
        <fullName evidence="11">Uncharacterized protein</fullName>
    </submittedName>
</protein>
<keyword evidence="9 10" id="KW-0472">Membrane</keyword>
<evidence type="ECO:0000256" key="7">
    <source>
        <dbReference type="ARBA" id="ARBA00022737"/>
    </source>
</evidence>
<dbReference type="EMBL" id="JAGFBR010000004">
    <property type="protein sequence ID" value="KAH0468371.1"/>
    <property type="molecule type" value="Genomic_DNA"/>
</dbReference>
<organism evidence="11 12">
    <name type="scientific">Dendrobium chrysotoxum</name>
    <name type="common">Orchid</name>
    <dbReference type="NCBI Taxonomy" id="161865"/>
    <lineage>
        <taxon>Eukaryota</taxon>
        <taxon>Viridiplantae</taxon>
        <taxon>Streptophyta</taxon>
        <taxon>Embryophyta</taxon>
        <taxon>Tracheophyta</taxon>
        <taxon>Spermatophyta</taxon>
        <taxon>Magnoliopsida</taxon>
        <taxon>Liliopsida</taxon>
        <taxon>Asparagales</taxon>
        <taxon>Orchidaceae</taxon>
        <taxon>Epidendroideae</taxon>
        <taxon>Malaxideae</taxon>
        <taxon>Dendrobiinae</taxon>
        <taxon>Dendrobium</taxon>
    </lineage>
</organism>
<evidence type="ECO:0000256" key="3">
    <source>
        <dbReference type="ARBA" id="ARBA00022448"/>
    </source>
</evidence>